<organism evidence="1 2">
    <name type="scientific">Nephila pilipes</name>
    <name type="common">Giant wood spider</name>
    <name type="synonym">Nephila maculata</name>
    <dbReference type="NCBI Taxonomy" id="299642"/>
    <lineage>
        <taxon>Eukaryota</taxon>
        <taxon>Metazoa</taxon>
        <taxon>Ecdysozoa</taxon>
        <taxon>Arthropoda</taxon>
        <taxon>Chelicerata</taxon>
        <taxon>Arachnida</taxon>
        <taxon>Araneae</taxon>
        <taxon>Araneomorphae</taxon>
        <taxon>Entelegynae</taxon>
        <taxon>Araneoidea</taxon>
        <taxon>Nephilidae</taxon>
        <taxon>Nephila</taxon>
    </lineage>
</organism>
<keyword evidence="2" id="KW-1185">Reference proteome</keyword>
<dbReference type="EMBL" id="BMAW01105688">
    <property type="protein sequence ID" value="GFT20465.1"/>
    <property type="molecule type" value="Genomic_DNA"/>
</dbReference>
<dbReference type="AlphaFoldDB" id="A0A8X6NLY3"/>
<evidence type="ECO:0000313" key="1">
    <source>
        <dbReference type="EMBL" id="GFT20465.1"/>
    </source>
</evidence>
<evidence type="ECO:0000313" key="2">
    <source>
        <dbReference type="Proteomes" id="UP000887013"/>
    </source>
</evidence>
<sequence length="125" mass="14162">MEADVCENIGLGLWPNIFRIFKTRRRLRGPFTICQLSAEGGGILPSYCQFRGRMFLGTCPYSKRNIPFSPECTLHQRVMRTDFPSVSQVSIFSGLREHLGCISITTFKIVMGTVVQAIWQEGDIK</sequence>
<name>A0A8X6NLY3_NEPPI</name>
<accession>A0A8X6NLY3</accession>
<reference evidence="1" key="1">
    <citation type="submission" date="2020-08" db="EMBL/GenBank/DDBJ databases">
        <title>Multicomponent nature underlies the extraordinary mechanical properties of spider dragline silk.</title>
        <authorList>
            <person name="Kono N."/>
            <person name="Nakamura H."/>
            <person name="Mori M."/>
            <person name="Yoshida Y."/>
            <person name="Ohtoshi R."/>
            <person name="Malay A.D."/>
            <person name="Moran D.A.P."/>
            <person name="Tomita M."/>
            <person name="Numata K."/>
            <person name="Arakawa K."/>
        </authorList>
    </citation>
    <scope>NUCLEOTIDE SEQUENCE</scope>
</reference>
<dbReference type="Proteomes" id="UP000887013">
    <property type="component" value="Unassembled WGS sequence"/>
</dbReference>
<gene>
    <name evidence="1" type="ORF">NPIL_593831</name>
</gene>
<comment type="caution">
    <text evidence="1">The sequence shown here is derived from an EMBL/GenBank/DDBJ whole genome shotgun (WGS) entry which is preliminary data.</text>
</comment>
<proteinExistence type="predicted"/>
<protein>
    <submittedName>
        <fullName evidence="1">Uncharacterized protein</fullName>
    </submittedName>
</protein>